<accession>F6CUD0</accession>
<dbReference type="HOGENOM" id="CLU_105603_3_0_6"/>
<dbReference type="EMBL" id="CP002771">
    <property type="protein sequence ID" value="AEF55249.1"/>
    <property type="molecule type" value="Genomic_DNA"/>
</dbReference>
<dbReference type="STRING" id="491952.Mar181_2211"/>
<keyword evidence="2" id="KW-1185">Reference proteome</keyword>
<evidence type="ECO:0000313" key="1">
    <source>
        <dbReference type="EMBL" id="AEF55249.1"/>
    </source>
</evidence>
<dbReference type="PANTHER" id="PTHR34801">
    <property type="entry name" value="EXPRESSED PROTEIN"/>
    <property type="match status" value="1"/>
</dbReference>
<dbReference type="Pfam" id="PF07386">
    <property type="entry name" value="DUF1499"/>
    <property type="match status" value="1"/>
</dbReference>
<organism evidence="1 2">
    <name type="scientific">Marinomonas posidonica (strain CECT 7376 / NCIMB 14433 / IVIA-Po-181)</name>
    <dbReference type="NCBI Taxonomy" id="491952"/>
    <lineage>
        <taxon>Bacteria</taxon>
        <taxon>Pseudomonadati</taxon>
        <taxon>Pseudomonadota</taxon>
        <taxon>Gammaproteobacteria</taxon>
        <taxon>Oceanospirillales</taxon>
        <taxon>Oceanospirillaceae</taxon>
        <taxon>Marinomonas</taxon>
    </lineage>
</organism>
<dbReference type="PIRSF" id="PIRSF026426">
    <property type="entry name" value="DUF1499"/>
    <property type="match status" value="1"/>
</dbReference>
<reference evidence="1 2" key="1">
    <citation type="journal article" date="2012" name="Stand. Genomic Sci.">
        <title>Complete genome sequence of Marinomonas posidonica type strain (IVIA-Po-181(T)).</title>
        <authorList>
            <person name="Lucas-Elio P."/>
            <person name="Goodwin L."/>
            <person name="Woyke T."/>
            <person name="Pitluck S."/>
            <person name="Nolan M."/>
            <person name="Kyrpides N.C."/>
            <person name="Detter J.C."/>
            <person name="Copeland A."/>
            <person name="Lu M."/>
            <person name="Bruce D."/>
            <person name="Detter C."/>
            <person name="Tapia R."/>
            <person name="Han S."/>
            <person name="Land M.L."/>
            <person name="Ivanova N."/>
            <person name="Mikhailova N."/>
            <person name="Johnston A.W."/>
            <person name="Sanchez-Amat A."/>
        </authorList>
    </citation>
    <scope>NUCLEOTIDE SEQUENCE [LARGE SCALE GENOMIC DNA]</scope>
    <source>
        <strain evidence="2">CECT 7376 / NCIMB 14433 / IVIA-Po-181</strain>
    </source>
</reference>
<dbReference type="RefSeq" id="WP_013796724.1">
    <property type="nucleotide sequence ID" value="NC_015559.1"/>
</dbReference>
<dbReference type="OrthoDB" id="9793534at2"/>
<evidence type="ECO:0000313" key="2">
    <source>
        <dbReference type="Proteomes" id="UP000009230"/>
    </source>
</evidence>
<evidence type="ECO:0008006" key="3">
    <source>
        <dbReference type="Google" id="ProtNLM"/>
    </source>
</evidence>
<dbReference type="eggNOG" id="COG4446">
    <property type="taxonomic scope" value="Bacteria"/>
</dbReference>
<gene>
    <name evidence="1" type="ordered locus">Mar181_2211</name>
</gene>
<dbReference type="AlphaFoldDB" id="F6CUD0"/>
<proteinExistence type="predicted"/>
<sequence length="124" mass="14024">MTKLGVNNGQLAVCSNKPNCVSSQAEDRQHYIDPLLFTGDLVNAREAVLAILEKTKRVNLVTDEKNYLHAEFTSAVFRFVDDVEFYFLEDSPNLTSIHIRSASRVGYSDMGVNRKRMEAIRAQL</sequence>
<name>F6CUD0_MARPP</name>
<dbReference type="PANTHER" id="PTHR34801:SF6">
    <property type="entry name" value="SLL1620 PROTEIN"/>
    <property type="match status" value="1"/>
</dbReference>
<dbReference type="InterPro" id="IPR010865">
    <property type="entry name" value="DUF1499"/>
</dbReference>
<dbReference type="Proteomes" id="UP000009230">
    <property type="component" value="Chromosome"/>
</dbReference>
<protein>
    <recommendedName>
        <fullName evidence="3">DUF1499 domain-containing protein</fullName>
    </recommendedName>
</protein>
<dbReference type="KEGG" id="mpc:Mar181_2211"/>